<sequence>MIEEHPYIVTMDIYDRETQRRYTIYYGEVRETFVIHLDVAGDIGERQLREFLSGVPEKHIGIWHGHKDKLSVSCFLPTEFLATIFHKVVR</sequence>
<gene>
    <name evidence="1" type="ORF">UFOVP75_197</name>
</gene>
<protein>
    <submittedName>
        <fullName evidence="1">Uncharacterized protein</fullName>
    </submittedName>
</protein>
<name>A0A6J5L6B6_9CAUD</name>
<evidence type="ECO:0000313" key="1">
    <source>
        <dbReference type="EMBL" id="CAB4127439.1"/>
    </source>
</evidence>
<proteinExistence type="predicted"/>
<reference evidence="1" key="1">
    <citation type="submission" date="2020-04" db="EMBL/GenBank/DDBJ databases">
        <authorList>
            <person name="Chiriac C."/>
            <person name="Salcher M."/>
            <person name="Ghai R."/>
            <person name="Kavagutti S V."/>
        </authorList>
    </citation>
    <scope>NUCLEOTIDE SEQUENCE</scope>
</reference>
<organism evidence="1">
    <name type="scientific">uncultured Caudovirales phage</name>
    <dbReference type="NCBI Taxonomy" id="2100421"/>
    <lineage>
        <taxon>Viruses</taxon>
        <taxon>Duplodnaviria</taxon>
        <taxon>Heunggongvirae</taxon>
        <taxon>Uroviricota</taxon>
        <taxon>Caudoviricetes</taxon>
        <taxon>Peduoviridae</taxon>
        <taxon>Maltschvirus</taxon>
        <taxon>Maltschvirus maltsch</taxon>
    </lineage>
</organism>
<accession>A0A6J5L6B6</accession>
<dbReference type="EMBL" id="LR796209">
    <property type="protein sequence ID" value="CAB4127439.1"/>
    <property type="molecule type" value="Genomic_DNA"/>
</dbReference>